<dbReference type="GeneID" id="90528448"/>
<evidence type="ECO:0000313" key="3">
    <source>
        <dbReference type="EMBL" id="AHF11982.1"/>
    </source>
</evidence>
<feature type="chain" id="PRO_5004788773" description="GEVED domain-containing protein" evidence="1">
    <location>
        <begin position="22"/>
        <end position="525"/>
    </location>
</feature>
<dbReference type="RefSeq" id="WP_025277813.1">
    <property type="nucleotide sequence ID" value="NZ_CP007034.1"/>
</dbReference>
<dbReference type="AlphaFoldDB" id="W0EMG9"/>
<dbReference type="STRING" id="880074.BARVI_03155"/>
<dbReference type="eggNOG" id="ENOG5033164">
    <property type="taxonomic scope" value="Bacteria"/>
</dbReference>
<name>W0EMG9_9BACT</name>
<dbReference type="EMBL" id="CP007034">
    <property type="protein sequence ID" value="AHF11982.1"/>
    <property type="molecule type" value="Genomic_DNA"/>
</dbReference>
<feature type="domain" description="GEVED" evidence="2">
    <location>
        <begin position="121"/>
        <end position="191"/>
    </location>
</feature>
<organism evidence="3 4">
    <name type="scientific">Barnesiella viscericola DSM 18177</name>
    <dbReference type="NCBI Taxonomy" id="880074"/>
    <lineage>
        <taxon>Bacteria</taxon>
        <taxon>Pseudomonadati</taxon>
        <taxon>Bacteroidota</taxon>
        <taxon>Bacteroidia</taxon>
        <taxon>Bacteroidales</taxon>
        <taxon>Barnesiellaceae</taxon>
        <taxon>Barnesiella</taxon>
    </lineage>
</organism>
<sequence>MNRFLKSLFLIPFVASALPMAASGTNPESYITSDPFETMVRLGRFSETSPIYQMPAGSASGGYISMATTSGDAIIYPLGYNKTSAPSSYFTIVSKETSLLIAGESFDLNATLTVDPSSYTITAYTDWDRNGVYEEVTQKAQINASTRSFVQPITIPETATIGKTRVRVRIESSTPATADASISGRIYDFVVYVMEATERTDCFISVTSNNNDWGTALIETQPNDAGRYEKGSQVTVKALINEDSETEIEFKGWQEGGEIVSKDLVYTFTVSKSTSLVALFQAAVPELATPQVSTAEEPIWYQIMNAHTNEARKERYIAYDTNINSTYTKALRVEKPADQSDKFLWRLEDAGNDRVYIVHKGTGMSISGQKILEKEYFTLSANGNQFVIAPSGNANGSYSIKYEGDDSYLLNAQEGTWGVVLYNAGIGTGSGWYFYKVPIKTPTAIDEAQQVAPKGRLYDGHLTLTGLDGRNRVRVFSLTGQLLGDFLTTETTFEGDLRYAERFILIAIESATGNHTTLKLIDSKL</sequence>
<dbReference type="KEGG" id="bvs:BARVI_03155"/>
<proteinExistence type="predicted"/>
<reference evidence="3 4" key="1">
    <citation type="submission" date="2013-12" db="EMBL/GenBank/DDBJ databases">
        <authorList>
            <consortium name="DOE Joint Genome Institute"/>
            <person name="Eisen J."/>
            <person name="Huntemann M."/>
            <person name="Han J."/>
            <person name="Chen A."/>
            <person name="Kyrpides N."/>
            <person name="Mavromatis K."/>
            <person name="Markowitz V."/>
            <person name="Palaniappan K."/>
            <person name="Ivanova N."/>
            <person name="Schaumberg A."/>
            <person name="Pati A."/>
            <person name="Liolios K."/>
            <person name="Nordberg H.P."/>
            <person name="Cantor M.N."/>
            <person name="Hua S.X."/>
            <person name="Woyke T."/>
        </authorList>
    </citation>
    <scope>NUCLEOTIDE SEQUENCE [LARGE SCALE GENOMIC DNA]</scope>
    <source>
        <strain evidence="4">DSM 18177</strain>
    </source>
</reference>
<evidence type="ECO:0000259" key="2">
    <source>
        <dbReference type="Pfam" id="PF20009"/>
    </source>
</evidence>
<dbReference type="PATRIC" id="fig|880074.11.peg.664"/>
<dbReference type="InterPro" id="IPR045474">
    <property type="entry name" value="GEVED"/>
</dbReference>
<protein>
    <recommendedName>
        <fullName evidence="2">GEVED domain-containing protein</fullName>
    </recommendedName>
</protein>
<keyword evidence="1" id="KW-0732">Signal</keyword>
<dbReference type="HOGENOM" id="CLU_528845_0_0_10"/>
<accession>W0EMG9</accession>
<feature type="signal peptide" evidence="1">
    <location>
        <begin position="1"/>
        <end position="21"/>
    </location>
</feature>
<evidence type="ECO:0000256" key="1">
    <source>
        <dbReference type="SAM" id="SignalP"/>
    </source>
</evidence>
<keyword evidence="4" id="KW-1185">Reference proteome</keyword>
<dbReference type="Pfam" id="PF20009">
    <property type="entry name" value="GEVED"/>
    <property type="match status" value="1"/>
</dbReference>
<dbReference type="Proteomes" id="UP000018901">
    <property type="component" value="Chromosome"/>
</dbReference>
<evidence type="ECO:0000313" key="4">
    <source>
        <dbReference type="Proteomes" id="UP000018901"/>
    </source>
</evidence>
<gene>
    <name evidence="3" type="ORF">BARVI_03155</name>
</gene>